<feature type="coiled-coil region" evidence="1">
    <location>
        <begin position="215"/>
        <end position="249"/>
    </location>
</feature>
<reference evidence="3" key="2">
    <citation type="submission" date="2025-09" db="UniProtKB">
        <authorList>
            <consortium name="Ensembl"/>
        </authorList>
    </citation>
    <scope>IDENTIFICATION</scope>
</reference>
<evidence type="ECO:0000313" key="3">
    <source>
        <dbReference type="Ensembl" id="ENSPTXP00000019792.1"/>
    </source>
</evidence>
<name>A0A670Z6S8_PSETE</name>
<sequence>MAEKGLRRALSSSLHSDDLLSDMELLPASDPPTPGQQVPCSQLATPYTSKVTTQLYASLHQSRQAEAQASSRLEGQRGSALARNAMDADVDMDTLAEELSHRLSASVEASDKRPPGFRKSRHISEMENVRCHLQSMLRGSRDVPVTLESLERKDDDSFESDSTGALLNARPLHDVSPPGSLASFEDLFPRYTSLRLGHFHDPVSQLDPRLLKDALEKEQARRKHCERHIQALQNRILELQQQLAVAVSADQRKDSMIEQLDKTLAKVVEGWNQQQAERTATLRRLQAEKETAEQGLGRQKEVELEGRLQQALSTLHREQQLASQYCREKEALEKEKAALSCSLEAERVRGQSLEAEWDLDRRQRDALRATLEEQQRTWVQREKQLEEQLQTAQEESRLHLEKEKMVAQREAQKALEAQQALSTVQAEMQGLQADLEAVRRERDTVKMEMSLLKARFETQKAKLESELKVALEQRVTERLAEVHEDSLRQMSAMREQHRWEDVVARLPPPPPFPLPTFLPWASLL</sequence>
<dbReference type="GO" id="GO:0019904">
    <property type="term" value="F:protein domain specific binding"/>
    <property type="evidence" value="ECO:0007669"/>
    <property type="project" value="Ensembl"/>
</dbReference>
<dbReference type="GO" id="GO:0051299">
    <property type="term" value="P:centrosome separation"/>
    <property type="evidence" value="ECO:0007669"/>
    <property type="project" value="Ensembl"/>
</dbReference>
<evidence type="ECO:0000256" key="2">
    <source>
        <dbReference type="SAM" id="MobiDB-lite"/>
    </source>
</evidence>
<keyword evidence="1" id="KW-0175">Coiled coil</keyword>
<reference evidence="3" key="1">
    <citation type="submission" date="2025-08" db="UniProtKB">
        <authorList>
            <consortium name="Ensembl"/>
        </authorList>
    </citation>
    <scope>IDENTIFICATION</scope>
</reference>
<dbReference type="OMA" id="KERHCER"/>
<dbReference type="InterPro" id="IPR038923">
    <property type="entry name" value="Centrobin"/>
</dbReference>
<dbReference type="AlphaFoldDB" id="A0A670Z6S8"/>
<accession>A0A670Z6S8</accession>
<dbReference type="PANTHER" id="PTHR34439:SF1">
    <property type="entry name" value="CENTROBIN"/>
    <property type="match status" value="1"/>
</dbReference>
<keyword evidence="4" id="KW-1185">Reference proteome</keyword>
<dbReference type="Ensembl" id="ENSPTXT00000020394.1">
    <property type="protein sequence ID" value="ENSPTXP00000019792.1"/>
    <property type="gene ID" value="ENSPTXG00000013680.1"/>
</dbReference>
<dbReference type="GO" id="GO:0005814">
    <property type="term" value="C:centriole"/>
    <property type="evidence" value="ECO:0007669"/>
    <property type="project" value="Ensembl"/>
</dbReference>
<dbReference type="PANTHER" id="PTHR34439">
    <property type="entry name" value="CENTROBIN"/>
    <property type="match status" value="1"/>
</dbReference>
<gene>
    <name evidence="3" type="primary">CNTROB</name>
</gene>
<evidence type="ECO:0000256" key="1">
    <source>
        <dbReference type="SAM" id="Coils"/>
    </source>
</evidence>
<protein>
    <submittedName>
        <fullName evidence="3">Centrobin, centriole duplication and spindle assembly protein</fullName>
    </submittedName>
</protein>
<feature type="coiled-coil region" evidence="1">
    <location>
        <begin position="282"/>
        <end position="473"/>
    </location>
</feature>
<feature type="region of interest" description="Disordered" evidence="2">
    <location>
        <begin position="1"/>
        <end position="40"/>
    </location>
</feature>
<dbReference type="GO" id="GO:0007099">
    <property type="term" value="P:centriole replication"/>
    <property type="evidence" value="ECO:0007669"/>
    <property type="project" value="Ensembl"/>
</dbReference>
<organism evidence="3 4">
    <name type="scientific">Pseudonaja textilis</name>
    <name type="common">Eastern brown snake</name>
    <dbReference type="NCBI Taxonomy" id="8673"/>
    <lineage>
        <taxon>Eukaryota</taxon>
        <taxon>Metazoa</taxon>
        <taxon>Chordata</taxon>
        <taxon>Craniata</taxon>
        <taxon>Vertebrata</taxon>
        <taxon>Euteleostomi</taxon>
        <taxon>Lepidosauria</taxon>
        <taxon>Squamata</taxon>
        <taxon>Bifurcata</taxon>
        <taxon>Unidentata</taxon>
        <taxon>Episquamata</taxon>
        <taxon>Toxicofera</taxon>
        <taxon>Serpentes</taxon>
        <taxon>Colubroidea</taxon>
        <taxon>Elapidae</taxon>
        <taxon>Hydrophiinae</taxon>
        <taxon>Pseudonaja</taxon>
    </lineage>
</organism>
<dbReference type="GO" id="GO:0005829">
    <property type="term" value="C:cytosol"/>
    <property type="evidence" value="ECO:0007669"/>
    <property type="project" value="Ensembl"/>
</dbReference>
<dbReference type="GO" id="GO:1902017">
    <property type="term" value="P:regulation of cilium assembly"/>
    <property type="evidence" value="ECO:0007669"/>
    <property type="project" value="InterPro"/>
</dbReference>
<dbReference type="GO" id="GO:0036064">
    <property type="term" value="C:ciliary basal body"/>
    <property type="evidence" value="ECO:0007669"/>
    <property type="project" value="Ensembl"/>
</dbReference>
<dbReference type="GO" id="GO:0005813">
    <property type="term" value="C:centrosome"/>
    <property type="evidence" value="ECO:0007669"/>
    <property type="project" value="Ensembl"/>
</dbReference>
<dbReference type="GO" id="GO:1902410">
    <property type="term" value="P:mitotic cytokinetic process"/>
    <property type="evidence" value="ECO:0007669"/>
    <property type="project" value="Ensembl"/>
</dbReference>
<proteinExistence type="predicted"/>
<dbReference type="Proteomes" id="UP000472273">
    <property type="component" value="Unplaced"/>
</dbReference>
<evidence type="ECO:0000313" key="4">
    <source>
        <dbReference type="Proteomes" id="UP000472273"/>
    </source>
</evidence>
<dbReference type="GeneTree" id="ENSGT00610000086191"/>